<dbReference type="OrthoDB" id="10565914at2759"/>
<name>A0A4D9EK71_9SAUR</name>
<keyword evidence="2" id="KW-1185">Reference proteome</keyword>
<reference evidence="1 2" key="1">
    <citation type="submission" date="2019-04" db="EMBL/GenBank/DDBJ databases">
        <title>Draft genome of the big-headed turtle Platysternon megacephalum.</title>
        <authorList>
            <person name="Gong S."/>
        </authorList>
    </citation>
    <scope>NUCLEOTIDE SEQUENCE [LARGE SCALE GENOMIC DNA]</scope>
    <source>
        <strain evidence="1">DO16091913</strain>
        <tissue evidence="1">Muscle</tissue>
    </source>
</reference>
<dbReference type="Proteomes" id="UP000297703">
    <property type="component" value="Unassembled WGS sequence"/>
</dbReference>
<protein>
    <submittedName>
        <fullName evidence="1">GATA zinc finger domain-containing protein 1</fullName>
    </submittedName>
</protein>
<reference evidence="1 2" key="2">
    <citation type="submission" date="2019-04" db="EMBL/GenBank/DDBJ databases">
        <title>The genome sequence of big-headed turtle.</title>
        <authorList>
            <person name="Gong S."/>
        </authorList>
    </citation>
    <scope>NUCLEOTIDE SEQUENCE [LARGE SCALE GENOMIC DNA]</scope>
    <source>
        <strain evidence="1">DO16091913</strain>
        <tissue evidence="1">Muscle</tissue>
    </source>
</reference>
<gene>
    <name evidence="1" type="ORF">DR999_PMT08666</name>
</gene>
<organism evidence="1 2">
    <name type="scientific">Platysternon megacephalum</name>
    <name type="common">big-headed turtle</name>
    <dbReference type="NCBI Taxonomy" id="55544"/>
    <lineage>
        <taxon>Eukaryota</taxon>
        <taxon>Metazoa</taxon>
        <taxon>Chordata</taxon>
        <taxon>Craniata</taxon>
        <taxon>Vertebrata</taxon>
        <taxon>Euteleostomi</taxon>
        <taxon>Archelosauria</taxon>
        <taxon>Testudinata</taxon>
        <taxon>Testudines</taxon>
        <taxon>Cryptodira</taxon>
        <taxon>Durocryptodira</taxon>
        <taxon>Testudinoidea</taxon>
        <taxon>Platysternidae</taxon>
        <taxon>Platysternon</taxon>
    </lineage>
</organism>
<sequence length="112" mass="11973">MGTVALYVLVSSVIQNCYLRSSQCSAELGKCEVEQASGLAMLGISVTQPCCSVWQCHSHVLMGPGRQTHTQESLWSPKASKAPGLYELCQLGHRVLNAPQQGGPLMQLDSVG</sequence>
<proteinExistence type="predicted"/>
<evidence type="ECO:0000313" key="1">
    <source>
        <dbReference type="EMBL" id="TFK08473.1"/>
    </source>
</evidence>
<dbReference type="AlphaFoldDB" id="A0A4D9EK71"/>
<comment type="caution">
    <text evidence="1">The sequence shown here is derived from an EMBL/GenBank/DDBJ whole genome shotgun (WGS) entry which is preliminary data.</text>
</comment>
<accession>A0A4D9EK71</accession>
<evidence type="ECO:0000313" key="2">
    <source>
        <dbReference type="Proteomes" id="UP000297703"/>
    </source>
</evidence>
<dbReference type="EMBL" id="QXTE01000069">
    <property type="protein sequence ID" value="TFK08473.1"/>
    <property type="molecule type" value="Genomic_DNA"/>
</dbReference>